<dbReference type="InterPro" id="IPR009060">
    <property type="entry name" value="UBA-like_sf"/>
</dbReference>
<dbReference type="SMART" id="SM00165">
    <property type="entry name" value="UBA"/>
    <property type="match status" value="2"/>
</dbReference>
<evidence type="ECO:0000313" key="10">
    <source>
        <dbReference type="Proteomes" id="UP000750522"/>
    </source>
</evidence>
<evidence type="ECO:0000256" key="2">
    <source>
        <dbReference type="ARBA" id="ARBA00022763"/>
    </source>
</evidence>
<dbReference type="GO" id="GO:0005829">
    <property type="term" value="C:cytosol"/>
    <property type="evidence" value="ECO:0007669"/>
    <property type="project" value="TreeGrafter"/>
</dbReference>
<dbReference type="AlphaFoldDB" id="A0A9P5KSP1"/>
<dbReference type="SUPFAM" id="SSF101238">
    <property type="entry name" value="XPC-binding domain"/>
    <property type="match status" value="1"/>
</dbReference>
<dbReference type="Proteomes" id="UP000750522">
    <property type="component" value="Unassembled WGS sequence"/>
</dbReference>
<dbReference type="SUPFAM" id="SSF54236">
    <property type="entry name" value="Ubiquitin-like"/>
    <property type="match status" value="1"/>
</dbReference>
<proteinExistence type="inferred from homology"/>
<evidence type="ECO:0000313" key="9">
    <source>
        <dbReference type="EMBL" id="KAF5100691.1"/>
    </source>
</evidence>
<keyword evidence="2 5" id="KW-0227">DNA damage</keyword>
<dbReference type="PRINTS" id="PR01839">
    <property type="entry name" value="RAD23PROTEIN"/>
</dbReference>
<evidence type="ECO:0000256" key="4">
    <source>
        <dbReference type="ARBA" id="ARBA00023242"/>
    </source>
</evidence>
<comment type="subcellular location">
    <subcellularLocation>
        <location evidence="5">Nucleus</location>
    </subcellularLocation>
    <subcellularLocation>
        <location evidence="5">Cytoplasm</location>
    </subcellularLocation>
</comment>
<keyword evidence="1" id="KW-0677">Repeat</keyword>
<gene>
    <name evidence="9" type="ORF">DV451_002454</name>
</gene>
<dbReference type="EMBL" id="QQZK01000044">
    <property type="protein sequence ID" value="KAF5100691.1"/>
    <property type="molecule type" value="Genomic_DNA"/>
</dbReference>
<dbReference type="InterPro" id="IPR004806">
    <property type="entry name" value="Rad23"/>
</dbReference>
<sequence>MKVTLKDYKKGKWTIDVEPSDTILRLKELNGELQGCDASQQKLIFSGRILNDDNTIESYNITENGFIICMITKPKKVAAPAPAPAAEPAVTPVPEAVAPSTPAAPAPAAEQPAAAAPSEAPAATFNDPSAFSVGSAREAAINSITEMGYPRDQVEAAMLAAFNNPDRAVEYLLTGIPESRRQVESAEPVAASTPAATGEAAVTSPAATTQTHDNSGEVNLFEAAANLPADREGGAATGLPFGADLEALRSSAQFQRMRELVRQQPGMLEPILHQLVSQNPQLAELITSNTSEFVRMLEEEYTRSGDDEGDDEDEGLYEDAGEEGAETPGVTRITITPEENDAIERLVVLGFDRNLVIQAYFACDKNEELAANYLFDTNQDDL</sequence>
<reference evidence="9" key="2">
    <citation type="submission" date="2020-01" db="EMBL/GenBank/DDBJ databases">
        <authorList>
            <person name="Perkins V."/>
            <person name="Lessard M.-H."/>
            <person name="Dugat-Bony E."/>
            <person name="Frenette M."/>
            <person name="Labrie S."/>
        </authorList>
    </citation>
    <scope>NUCLEOTIDE SEQUENCE</scope>
    <source>
        <strain evidence="9">LMA-70</strain>
    </source>
</reference>
<dbReference type="InterPro" id="IPR000626">
    <property type="entry name" value="Ubiquitin-like_dom"/>
</dbReference>
<keyword evidence="5" id="KW-0963">Cytoplasm</keyword>
<evidence type="ECO:0000259" key="8">
    <source>
        <dbReference type="PROSITE" id="PS50053"/>
    </source>
</evidence>
<organism evidence="9 10">
    <name type="scientific">Geotrichum candidum</name>
    <name type="common">Oospora lactis</name>
    <name type="synonym">Dipodascus geotrichum</name>
    <dbReference type="NCBI Taxonomy" id="1173061"/>
    <lineage>
        <taxon>Eukaryota</taxon>
        <taxon>Fungi</taxon>
        <taxon>Dikarya</taxon>
        <taxon>Ascomycota</taxon>
        <taxon>Saccharomycotina</taxon>
        <taxon>Dipodascomycetes</taxon>
        <taxon>Dipodascales</taxon>
        <taxon>Dipodascaceae</taxon>
        <taxon>Geotrichum</taxon>
    </lineage>
</organism>
<comment type="caution">
    <text evidence="9">The sequence shown here is derived from an EMBL/GenBank/DDBJ whole genome shotgun (WGS) entry which is preliminary data.</text>
</comment>
<feature type="region of interest" description="Disordered" evidence="6">
    <location>
        <begin position="92"/>
        <end position="129"/>
    </location>
</feature>
<comment type="similarity">
    <text evidence="5">Belongs to the RAD23 family.</text>
</comment>
<evidence type="ECO:0000259" key="7">
    <source>
        <dbReference type="PROSITE" id="PS50030"/>
    </source>
</evidence>
<feature type="region of interest" description="Disordered" evidence="6">
    <location>
        <begin position="301"/>
        <end position="331"/>
    </location>
</feature>
<comment type="function">
    <text evidence="5">Multiubiquitin chain receptor involved in modulation of proteasomal degradation. Involved in nucleotide excision repair.</text>
</comment>
<accession>A0A9P5KSP1</accession>
<evidence type="ECO:0000256" key="6">
    <source>
        <dbReference type="SAM" id="MobiDB-lite"/>
    </source>
</evidence>
<dbReference type="InterPro" id="IPR029071">
    <property type="entry name" value="Ubiquitin-like_domsf"/>
</dbReference>
<feature type="domain" description="UBA" evidence="7">
    <location>
        <begin position="336"/>
        <end position="377"/>
    </location>
</feature>
<dbReference type="GO" id="GO:0043130">
    <property type="term" value="F:ubiquitin binding"/>
    <property type="evidence" value="ECO:0007669"/>
    <property type="project" value="UniProtKB-UniRule"/>
</dbReference>
<dbReference type="PANTHER" id="PTHR10621">
    <property type="entry name" value="UV EXCISION REPAIR PROTEIN RAD23"/>
    <property type="match status" value="1"/>
</dbReference>
<dbReference type="Pfam" id="PF09280">
    <property type="entry name" value="XPC-binding"/>
    <property type="match status" value="1"/>
</dbReference>
<dbReference type="PANTHER" id="PTHR10621:SF0">
    <property type="entry name" value="UV EXCISION REPAIR PROTEIN RAD23"/>
    <property type="match status" value="1"/>
</dbReference>
<keyword evidence="3 5" id="KW-0234">DNA repair</keyword>
<dbReference type="NCBIfam" id="TIGR00601">
    <property type="entry name" value="rad23"/>
    <property type="match status" value="1"/>
</dbReference>
<dbReference type="InterPro" id="IPR015940">
    <property type="entry name" value="UBA"/>
</dbReference>
<feature type="domain" description="UBA" evidence="7">
    <location>
        <begin position="135"/>
        <end position="175"/>
    </location>
</feature>
<dbReference type="PROSITE" id="PS50030">
    <property type="entry name" value="UBA"/>
    <property type="match status" value="2"/>
</dbReference>
<evidence type="ECO:0000256" key="3">
    <source>
        <dbReference type="ARBA" id="ARBA00023204"/>
    </source>
</evidence>
<dbReference type="Gene3D" id="1.10.8.10">
    <property type="entry name" value="DNA helicase RuvA subunit, C-terminal domain"/>
    <property type="match status" value="2"/>
</dbReference>
<dbReference type="CDD" id="cd14281">
    <property type="entry name" value="UBA2_Rad23_like"/>
    <property type="match status" value="1"/>
</dbReference>
<feature type="domain" description="Ubiquitin-like" evidence="8">
    <location>
        <begin position="1"/>
        <end position="76"/>
    </location>
</feature>
<dbReference type="GO" id="GO:0003684">
    <property type="term" value="F:damaged DNA binding"/>
    <property type="evidence" value="ECO:0007669"/>
    <property type="project" value="UniProtKB-UniRule"/>
</dbReference>
<feature type="compositionally biased region" description="Acidic residues" evidence="6">
    <location>
        <begin position="307"/>
        <end position="325"/>
    </location>
</feature>
<dbReference type="GO" id="GO:0006289">
    <property type="term" value="P:nucleotide-excision repair"/>
    <property type="evidence" value="ECO:0007669"/>
    <property type="project" value="UniProtKB-UniRule"/>
</dbReference>
<dbReference type="CDD" id="cd01805">
    <property type="entry name" value="Ubl_Rad23"/>
    <property type="match status" value="1"/>
</dbReference>
<evidence type="ECO:0000256" key="1">
    <source>
        <dbReference type="ARBA" id="ARBA00022737"/>
    </source>
</evidence>
<feature type="compositionally biased region" description="Low complexity" evidence="6">
    <location>
        <begin position="92"/>
        <end position="123"/>
    </location>
</feature>
<dbReference type="Pfam" id="PF00627">
    <property type="entry name" value="UBA"/>
    <property type="match status" value="2"/>
</dbReference>
<name>A0A9P5KSP1_GEOCN</name>
<dbReference type="FunFam" id="1.10.8.10:FF:000002">
    <property type="entry name" value="UV excision repair protein RAD23 homolog"/>
    <property type="match status" value="1"/>
</dbReference>
<dbReference type="PROSITE" id="PS50053">
    <property type="entry name" value="UBIQUITIN_2"/>
    <property type="match status" value="1"/>
</dbReference>
<dbReference type="InterPro" id="IPR015360">
    <property type="entry name" value="XPC-bd"/>
</dbReference>
<evidence type="ECO:0000256" key="5">
    <source>
        <dbReference type="RuleBase" id="RU367049"/>
    </source>
</evidence>
<dbReference type="GO" id="GO:0070628">
    <property type="term" value="F:proteasome binding"/>
    <property type="evidence" value="ECO:0007669"/>
    <property type="project" value="TreeGrafter"/>
</dbReference>
<dbReference type="Gene3D" id="1.10.10.540">
    <property type="entry name" value="XPC-binding domain"/>
    <property type="match status" value="1"/>
</dbReference>
<dbReference type="SUPFAM" id="SSF46934">
    <property type="entry name" value="UBA-like"/>
    <property type="match status" value="2"/>
</dbReference>
<dbReference type="FunFam" id="1.10.8.10:FF:000003">
    <property type="entry name" value="UV excision repair protein RAD23 homolog"/>
    <property type="match status" value="1"/>
</dbReference>
<keyword evidence="4 5" id="KW-0539">Nucleus</keyword>
<dbReference type="GO" id="GO:0043161">
    <property type="term" value="P:proteasome-mediated ubiquitin-dependent protein catabolic process"/>
    <property type="evidence" value="ECO:0007669"/>
    <property type="project" value="UniProtKB-UniRule"/>
</dbReference>
<dbReference type="Pfam" id="PF00240">
    <property type="entry name" value="ubiquitin"/>
    <property type="match status" value="1"/>
</dbReference>
<reference evidence="9" key="1">
    <citation type="journal article" date="2020" name="Front. Microbiol.">
        <title>Phenotypic and Genetic Characterization of the Cheese Ripening Yeast Geotrichum candidum.</title>
        <authorList>
            <person name="Perkins V."/>
            <person name="Vignola S."/>
            <person name="Lessard M.H."/>
            <person name="Plante P.L."/>
            <person name="Corbeil J."/>
            <person name="Dugat-Bony E."/>
            <person name="Frenette M."/>
            <person name="Labrie S."/>
        </authorList>
    </citation>
    <scope>NUCLEOTIDE SEQUENCE</scope>
    <source>
        <strain evidence="9">LMA-70</strain>
    </source>
</reference>
<dbReference type="GO" id="GO:0005654">
    <property type="term" value="C:nucleoplasm"/>
    <property type="evidence" value="ECO:0007669"/>
    <property type="project" value="TreeGrafter"/>
</dbReference>
<dbReference type="SMART" id="SM00213">
    <property type="entry name" value="UBQ"/>
    <property type="match status" value="1"/>
</dbReference>
<protein>
    <recommendedName>
        <fullName evidence="5">UV excision repair protein RAD23</fullName>
    </recommendedName>
</protein>
<dbReference type="GO" id="GO:0031593">
    <property type="term" value="F:polyubiquitin modification-dependent protein binding"/>
    <property type="evidence" value="ECO:0007669"/>
    <property type="project" value="UniProtKB-UniRule"/>
</dbReference>
<dbReference type="InterPro" id="IPR036353">
    <property type="entry name" value="XPC-bd_sf"/>
</dbReference>
<dbReference type="Gene3D" id="3.10.20.90">
    <property type="entry name" value="Phosphatidylinositol 3-kinase Catalytic Subunit, Chain A, domain 1"/>
    <property type="match status" value="1"/>
</dbReference>